<dbReference type="Proteomes" id="UP000559987">
    <property type="component" value="Unassembled WGS sequence"/>
</dbReference>
<protein>
    <recommendedName>
        <fullName evidence="2">Chalcone isomerase domain-containing protein</fullName>
    </recommendedName>
</protein>
<dbReference type="InterPro" id="IPR016087">
    <property type="entry name" value="Chalcone_isomerase"/>
</dbReference>
<evidence type="ECO:0000256" key="1">
    <source>
        <dbReference type="SAM" id="SignalP"/>
    </source>
</evidence>
<comment type="caution">
    <text evidence="3">The sequence shown here is derived from an EMBL/GenBank/DDBJ whole genome shotgun (WGS) entry which is preliminary data.</text>
</comment>
<organism evidence="3 4">
    <name type="scientific">Simiduia aestuariiviva</name>
    <dbReference type="NCBI Taxonomy" id="1510459"/>
    <lineage>
        <taxon>Bacteria</taxon>
        <taxon>Pseudomonadati</taxon>
        <taxon>Pseudomonadota</taxon>
        <taxon>Gammaproteobacteria</taxon>
        <taxon>Cellvibrionales</taxon>
        <taxon>Cellvibrionaceae</taxon>
        <taxon>Simiduia</taxon>
    </lineage>
</organism>
<dbReference type="Pfam" id="PF16036">
    <property type="entry name" value="Chalcone_3"/>
    <property type="match status" value="1"/>
</dbReference>
<dbReference type="EMBL" id="JACHXZ010000001">
    <property type="protein sequence ID" value="MBB3167569.1"/>
    <property type="molecule type" value="Genomic_DNA"/>
</dbReference>
<proteinExistence type="predicted"/>
<dbReference type="RefSeq" id="WP_183908402.1">
    <property type="nucleotide sequence ID" value="NZ_JACHXZ010000001.1"/>
</dbReference>
<keyword evidence="1" id="KW-0732">Signal</keyword>
<sequence>MKMLVFLGLLCYSLVALPCETPAGLKAVGAAELRVWGFKIYRASTYSCAGESIVDFRQLPASFTLEILYYRDIDGSDLIEKTRTEWQRLGLYDTRAEQWLTELADIWPNVKANDTLTMWVDSQERAQFLLNKRPIGIVSAEEFAETFAAIWLHPDASYPKLRAQLSGIQP</sequence>
<keyword evidence="4" id="KW-1185">Reference proteome</keyword>
<dbReference type="AlphaFoldDB" id="A0A839ULZ6"/>
<evidence type="ECO:0000313" key="4">
    <source>
        <dbReference type="Proteomes" id="UP000559987"/>
    </source>
</evidence>
<reference evidence="3 4" key="1">
    <citation type="submission" date="2020-08" db="EMBL/GenBank/DDBJ databases">
        <title>Genomic Encyclopedia of Type Strains, Phase III (KMG-III): the genomes of soil and plant-associated and newly described type strains.</title>
        <authorList>
            <person name="Whitman W."/>
        </authorList>
    </citation>
    <scope>NUCLEOTIDE SEQUENCE [LARGE SCALE GENOMIC DNA]</scope>
    <source>
        <strain evidence="3 4">CECT 8571</strain>
    </source>
</reference>
<evidence type="ECO:0000313" key="3">
    <source>
        <dbReference type="EMBL" id="MBB3167569.1"/>
    </source>
</evidence>
<evidence type="ECO:0000259" key="2">
    <source>
        <dbReference type="Pfam" id="PF16036"/>
    </source>
</evidence>
<feature type="signal peptide" evidence="1">
    <location>
        <begin position="1"/>
        <end position="18"/>
    </location>
</feature>
<feature type="chain" id="PRO_5032941072" description="Chalcone isomerase domain-containing protein" evidence="1">
    <location>
        <begin position="19"/>
        <end position="170"/>
    </location>
</feature>
<gene>
    <name evidence="3" type="ORF">FHS30_000745</name>
</gene>
<feature type="domain" description="Chalcone isomerase" evidence="2">
    <location>
        <begin position="34"/>
        <end position="165"/>
    </location>
</feature>
<accession>A0A839ULZ6</accession>
<name>A0A839ULZ6_9GAMM</name>